<dbReference type="InterPro" id="IPR051750">
    <property type="entry name" value="Trans-sulfuration_enzymes"/>
</dbReference>
<keyword evidence="2" id="KW-0663">Pyridoxal phosphate</keyword>
<dbReference type="GO" id="GO:0003962">
    <property type="term" value="F:cystathionine gamma-synthase activity"/>
    <property type="evidence" value="ECO:0007669"/>
    <property type="project" value="TreeGrafter"/>
</dbReference>
<dbReference type="PANTHER" id="PTHR42699">
    <property type="match status" value="1"/>
</dbReference>
<reference evidence="3" key="1">
    <citation type="journal article" date="2012" name="PLoS Genet.">
        <title>Comparative analysis of the genomes of two field isolates of the rice blast fungus Magnaporthe oryzae.</title>
        <authorList>
            <person name="Xue M."/>
            <person name="Yang J."/>
            <person name="Li Z."/>
            <person name="Hu S."/>
            <person name="Yao N."/>
            <person name="Dean R.A."/>
            <person name="Zhao W."/>
            <person name="Shen M."/>
            <person name="Zhang H."/>
            <person name="Li C."/>
            <person name="Liu L."/>
            <person name="Cao L."/>
            <person name="Xu X."/>
            <person name="Xing Y."/>
            <person name="Hsiang T."/>
            <person name="Zhang Z."/>
            <person name="Xu J.R."/>
            <person name="Peng Y.L."/>
        </authorList>
    </citation>
    <scope>NUCLEOTIDE SEQUENCE</scope>
    <source>
        <strain evidence="3">Y34</strain>
    </source>
</reference>
<protein>
    <submittedName>
        <fullName evidence="3">Cystathionine gamma-synthase</fullName>
    </submittedName>
</protein>
<dbReference type="GO" id="GO:0019346">
    <property type="term" value="P:transsulfuration"/>
    <property type="evidence" value="ECO:0007669"/>
    <property type="project" value="InterPro"/>
</dbReference>
<dbReference type="InterPro" id="IPR015421">
    <property type="entry name" value="PyrdxlP-dep_Trfase_major"/>
</dbReference>
<dbReference type="InterPro" id="IPR015424">
    <property type="entry name" value="PyrdxlP-dep_Trfase"/>
</dbReference>
<sequence length="615" mass="66230">MAETEMVFGEVADYIQKLTSFGSGLNGRVQKETNGQTRPMFVAMAKTQGANDTKFGHSVPPEGPHTITTHVPGWNSVQGLIKGDVDLLQKVRSIYPRFGPFGVVAQLSMAVHKKLGLSESQACFVWACPDALEKTRQHACSSFRDDKDRIKDASEISETVVRIKLGSDTLKLHVTIGPAANRKAMVFTWQLVGSGTSTRLAQALLPVIDTSLEVVGVGAGDEEESLPEGLPEGDSHVALRRRILELLQRSPIDPARAAQLRPDDVYLYPSGMTAIVRHHEAMAAYRPGKVLCLGALFKHTWLQFSEGAGDGMKHFGACQDDDFISQVGEWLEDEYRDGRQVSYCFVEFPSNPILVSADLKGLRSLADKYNFPLVVDDTVGSFANIDVLPVADVIITSLTKSFSGYADVMGGSVVLNPSMPRHYGALSRTLASQHRNELFAADAATLVSNSADHLARSTILNRNAAALAETLARATDVVAGVNHARHGGTYANYAAFKRPATDDFAPGDACLLSVDFADLDTAVTFYNGCGFFHSGHLGAHRTLAVPFSYMVYHCAGEEEGRYHAAYGCRAAQVRLSAGLEDEAELVAIVEEALAKTRAAVAAGRKNGVEAGNGVA</sequence>
<organism evidence="3">
    <name type="scientific">Pyricularia oryzae (strain Y34)</name>
    <name type="common">Rice blast fungus</name>
    <name type="synonym">Magnaporthe oryzae</name>
    <dbReference type="NCBI Taxonomy" id="1143189"/>
    <lineage>
        <taxon>Eukaryota</taxon>
        <taxon>Fungi</taxon>
        <taxon>Dikarya</taxon>
        <taxon>Ascomycota</taxon>
        <taxon>Pezizomycotina</taxon>
        <taxon>Sordariomycetes</taxon>
        <taxon>Sordariomycetidae</taxon>
        <taxon>Magnaporthales</taxon>
        <taxon>Pyriculariaceae</taxon>
        <taxon>Pyricularia</taxon>
    </lineage>
</organism>
<dbReference type="AlphaFoldDB" id="A0AA97P274"/>
<dbReference type="PANTHER" id="PTHR42699:SF1">
    <property type="entry name" value="CYSTATHIONINE GAMMA-SYNTHASE-RELATED"/>
    <property type="match status" value="1"/>
</dbReference>
<evidence type="ECO:0000313" key="3">
    <source>
        <dbReference type="EMBL" id="ELQ40600.1"/>
    </source>
</evidence>
<accession>A0AA97P274</accession>
<comment type="cofactor">
    <cofactor evidence="1">
        <name>pyridoxal 5'-phosphate</name>
        <dbReference type="ChEBI" id="CHEBI:597326"/>
    </cofactor>
</comment>
<dbReference type="SUPFAM" id="SSF53383">
    <property type="entry name" value="PLP-dependent transferases"/>
    <property type="match status" value="1"/>
</dbReference>
<dbReference type="InterPro" id="IPR000277">
    <property type="entry name" value="Cys/Met-Metab_PyrdxlP-dep_enz"/>
</dbReference>
<dbReference type="InterPro" id="IPR015422">
    <property type="entry name" value="PyrdxlP-dep_Trfase_small"/>
</dbReference>
<dbReference type="Gene3D" id="3.90.1150.10">
    <property type="entry name" value="Aspartate Aminotransferase, domain 1"/>
    <property type="match status" value="1"/>
</dbReference>
<dbReference type="GO" id="GO:0030170">
    <property type="term" value="F:pyridoxal phosphate binding"/>
    <property type="evidence" value="ECO:0007669"/>
    <property type="project" value="InterPro"/>
</dbReference>
<proteinExistence type="predicted"/>
<dbReference type="Pfam" id="PF01053">
    <property type="entry name" value="Cys_Met_Meta_PP"/>
    <property type="match status" value="1"/>
</dbReference>
<name>A0AA97P274_PYRO3</name>
<evidence type="ECO:0000256" key="2">
    <source>
        <dbReference type="ARBA" id="ARBA00022898"/>
    </source>
</evidence>
<gene>
    <name evidence="3" type="ORF">OOU_Y34scaffold00414g31</name>
</gene>
<dbReference type="Gene3D" id="3.40.640.10">
    <property type="entry name" value="Type I PLP-dependent aspartate aminotransferase-like (Major domain)"/>
    <property type="match status" value="1"/>
</dbReference>
<dbReference type="Proteomes" id="UP000011086">
    <property type="component" value="Unassembled WGS sequence"/>
</dbReference>
<evidence type="ECO:0000256" key="1">
    <source>
        <dbReference type="ARBA" id="ARBA00001933"/>
    </source>
</evidence>
<dbReference type="EMBL" id="JH792951">
    <property type="protein sequence ID" value="ELQ40600.1"/>
    <property type="molecule type" value="Genomic_DNA"/>
</dbReference>